<dbReference type="SUPFAM" id="SSF51735">
    <property type="entry name" value="NAD(P)-binding Rossmann-fold domains"/>
    <property type="match status" value="2"/>
</dbReference>
<dbReference type="InterPro" id="IPR054357">
    <property type="entry name" value="MFE-2_N"/>
</dbReference>
<evidence type="ECO:0000256" key="9">
    <source>
        <dbReference type="ARBA" id="ARBA00023239"/>
    </source>
</evidence>
<dbReference type="Pfam" id="PF22622">
    <property type="entry name" value="MFE-2_hydrat-2_N"/>
    <property type="match status" value="1"/>
</dbReference>
<evidence type="ECO:0000256" key="5">
    <source>
        <dbReference type="ARBA" id="ARBA00022857"/>
    </source>
</evidence>
<dbReference type="PRINTS" id="PR00080">
    <property type="entry name" value="SDRFAMILY"/>
</dbReference>
<dbReference type="InterPro" id="IPR051687">
    <property type="entry name" value="Peroxisomal_Beta-Oxidation"/>
</dbReference>
<dbReference type="PANTHER" id="PTHR45024:SF2">
    <property type="entry name" value="SCP2 DOMAIN-CONTAINING PROTEIN"/>
    <property type="match status" value="1"/>
</dbReference>
<dbReference type="Gene3D" id="3.10.129.10">
    <property type="entry name" value="Hotdog Thioesterase"/>
    <property type="match status" value="2"/>
</dbReference>
<comment type="subcellular location">
    <subcellularLocation>
        <location evidence="1">Peroxisome</location>
    </subcellularLocation>
</comment>
<dbReference type="Gene3D" id="1.10.287.4290">
    <property type="match status" value="2"/>
</dbReference>
<evidence type="ECO:0000256" key="6">
    <source>
        <dbReference type="ARBA" id="ARBA00023002"/>
    </source>
</evidence>
<keyword evidence="6" id="KW-0560">Oxidoreductase</keyword>
<dbReference type="Gene3D" id="3.40.50.720">
    <property type="entry name" value="NAD(P)-binding Rossmann-like Domain"/>
    <property type="match status" value="2"/>
</dbReference>
<dbReference type="SMART" id="SM00822">
    <property type="entry name" value="PKS_KR"/>
    <property type="match status" value="1"/>
</dbReference>
<organism evidence="11 12">
    <name type="scientific">Fusarium anthophilum</name>
    <dbReference type="NCBI Taxonomy" id="48485"/>
    <lineage>
        <taxon>Eukaryota</taxon>
        <taxon>Fungi</taxon>
        <taxon>Dikarya</taxon>
        <taxon>Ascomycota</taxon>
        <taxon>Pezizomycotina</taxon>
        <taxon>Sordariomycetes</taxon>
        <taxon>Hypocreomycetidae</taxon>
        <taxon>Hypocreales</taxon>
        <taxon>Nectriaceae</taxon>
        <taxon>Fusarium</taxon>
        <taxon>Fusarium fujikuroi species complex</taxon>
    </lineage>
</organism>
<dbReference type="InterPro" id="IPR020904">
    <property type="entry name" value="Sc_DH/Rdtase_CS"/>
</dbReference>
<keyword evidence="5" id="KW-0521">NADP</keyword>
<keyword evidence="8" id="KW-0576">Peroxisome</keyword>
<name>A0A8H4YMK5_9HYPO</name>
<keyword evidence="4" id="KW-0276">Fatty acid metabolism</keyword>
<comment type="pathway">
    <text evidence="2">Lipid metabolism; fatty acid beta-oxidation.</text>
</comment>
<dbReference type="FunFam" id="3.40.50.720:FF:000185">
    <property type="entry name" value="peroxisomal multifunctional enzyme type 2"/>
    <property type="match status" value="1"/>
</dbReference>
<sequence length="871" mass="93768">MNLRYDGQVVVVTGAGSGLGKAYAKFFASRGASVVVNDLGTSLRGDGQNSKSADAVVGEIIAEGGKAVADHHSVEDGATIVQTAISSFGRIDILINNAGILRDVSFKNMTDADWDSVQNIHMRGVYKATQAAWIHFRRQKFGRVILTSSAAGLYGNFGQCNYAAAKSGLIGLGETLAKEGLKYNILTNIVAPIAASRMTATVMPPDLLEHLTPDWVVPLVAILTHHSSTSENGSIFEVGAGHVSKIRWERSKGSILRCDETLTPGAVLGKWEHINNFATPDYPSTTANLVELLKHAQKLPPNTEQDEVRFDGRVAVVTGGGAGVVNEIMSFGGVAVPDNHSVEDGDAVIDTAIRAFGRVDVLINNAGILRDKAFHNMTDKMWDDVNNIHLRATYKCARAAYPYMVKQKYGRIVNTTSTSGTYGNYGQANYAAAKTAIVGFSRALAIEGQKNNIIVNCISPSAGTDLTKGVLPEEVVRSRKPEYVAAIVLLLSSDKVPSDASGKIFEAGCGWHAVTRYQRSNGYDFPIDKPLTPELVLEKWSEIISFTPGKASTPTDAGDTRRRILANIARLEKASLENQKWLDAIEMAKKAKPQPTDMSFTDRDIILYNISIGASASELPWVFEKQPGFGAIPSFGVIPGTTAARPFDLKDLVPNFSYNKLLHGEHYLEIHKFPIPPSGTFVSESKLTDILDKGKAAVAVIGTTTRDKATGEKVFYNELTLFLRGAGGFGGSTTRSGTSRGASVHAIPDGEPDQIVEEKTSRDQAALYRLNGDRNPLHIDPTASAAGGFKVPILHGLCSFGIATKHIVSTYGPIFSVKVRFAGTVEPGHTLRTKMWLRGKHVVFQTEVKETGKICLGGGVAVFRGPAKTRL</sequence>
<evidence type="ECO:0000313" key="12">
    <source>
        <dbReference type="Proteomes" id="UP000573603"/>
    </source>
</evidence>
<comment type="caution">
    <text evidence="11">The sequence shown here is derived from an EMBL/GenBank/DDBJ whole genome shotgun (WGS) entry which is preliminary data.</text>
</comment>
<dbReference type="GO" id="GO:0006635">
    <property type="term" value="P:fatty acid beta-oxidation"/>
    <property type="evidence" value="ECO:0007669"/>
    <property type="project" value="UniProtKB-UniPathway"/>
</dbReference>
<dbReference type="InterPro" id="IPR036291">
    <property type="entry name" value="NAD(P)-bd_dom_sf"/>
</dbReference>
<dbReference type="Pfam" id="PF00106">
    <property type="entry name" value="adh_short"/>
    <property type="match status" value="2"/>
</dbReference>
<dbReference type="GO" id="GO:0004300">
    <property type="term" value="F:enoyl-CoA hydratase activity"/>
    <property type="evidence" value="ECO:0007669"/>
    <property type="project" value="UniProtKB-ARBA"/>
</dbReference>
<dbReference type="PROSITE" id="PS00061">
    <property type="entry name" value="ADH_SHORT"/>
    <property type="match status" value="2"/>
</dbReference>
<evidence type="ECO:0000313" key="11">
    <source>
        <dbReference type="EMBL" id="KAF5230924.1"/>
    </source>
</evidence>
<comment type="similarity">
    <text evidence="3">Belongs to the short-chain dehydrogenases/reductases (SDR) family.</text>
</comment>
<dbReference type="AlphaFoldDB" id="A0A8H4YMK5"/>
<dbReference type="CDD" id="cd05353">
    <property type="entry name" value="hydroxyacyl-CoA-like_DH_SDR_c-like"/>
    <property type="match status" value="1"/>
</dbReference>
<reference evidence="11 12" key="1">
    <citation type="journal article" date="2020" name="BMC Genomics">
        <title>Correction to: Identification and distribution of gene clusters required for synthesis of sphingolipid metabolism inhibitors in diverse species of the filamentous fungus Fusarium.</title>
        <authorList>
            <person name="Kim H.S."/>
            <person name="Lohmar J.M."/>
            <person name="Busman M."/>
            <person name="Brown D.W."/>
            <person name="Naumann T.A."/>
            <person name="Divon H.H."/>
            <person name="Lysoe E."/>
            <person name="Uhlig S."/>
            <person name="Proctor R.H."/>
        </authorList>
    </citation>
    <scope>NUCLEOTIDE SEQUENCE [LARGE SCALE GENOMIC DNA]</scope>
    <source>
        <strain evidence="11 12">NRRL 25214</strain>
    </source>
</reference>
<dbReference type="UniPathway" id="UPA00659"/>
<dbReference type="PANTHER" id="PTHR45024">
    <property type="entry name" value="DEHYDROGENASES, SHORT CHAIN"/>
    <property type="match status" value="1"/>
</dbReference>
<dbReference type="InterPro" id="IPR029069">
    <property type="entry name" value="HotDog_dom_sf"/>
</dbReference>
<keyword evidence="7" id="KW-0443">Lipid metabolism</keyword>
<dbReference type="EMBL" id="JABEVY010000499">
    <property type="protein sequence ID" value="KAF5230924.1"/>
    <property type="molecule type" value="Genomic_DNA"/>
</dbReference>
<protein>
    <recommendedName>
        <fullName evidence="10">Ketoreductase domain-containing protein</fullName>
    </recommendedName>
</protein>
<dbReference type="GO" id="GO:0005777">
    <property type="term" value="C:peroxisome"/>
    <property type="evidence" value="ECO:0007669"/>
    <property type="project" value="UniProtKB-SubCell"/>
</dbReference>
<proteinExistence type="inferred from homology"/>
<dbReference type="InterPro" id="IPR002347">
    <property type="entry name" value="SDR_fam"/>
</dbReference>
<evidence type="ECO:0000256" key="7">
    <source>
        <dbReference type="ARBA" id="ARBA00023098"/>
    </source>
</evidence>
<evidence type="ECO:0000256" key="1">
    <source>
        <dbReference type="ARBA" id="ARBA00004275"/>
    </source>
</evidence>
<feature type="domain" description="Ketoreductase" evidence="10">
    <location>
        <begin position="8"/>
        <end position="195"/>
    </location>
</feature>
<dbReference type="InterPro" id="IPR002539">
    <property type="entry name" value="MaoC-like_dom"/>
</dbReference>
<gene>
    <name evidence="11" type="ORF">FANTH_13603</name>
</gene>
<evidence type="ECO:0000256" key="8">
    <source>
        <dbReference type="ARBA" id="ARBA00023140"/>
    </source>
</evidence>
<evidence type="ECO:0000256" key="2">
    <source>
        <dbReference type="ARBA" id="ARBA00005005"/>
    </source>
</evidence>
<evidence type="ECO:0000259" key="10">
    <source>
        <dbReference type="SMART" id="SM00822"/>
    </source>
</evidence>
<dbReference type="GO" id="GO:0016491">
    <property type="term" value="F:oxidoreductase activity"/>
    <property type="evidence" value="ECO:0007669"/>
    <property type="project" value="UniProtKB-KW"/>
</dbReference>
<dbReference type="CDD" id="cd03448">
    <property type="entry name" value="HDE_HSD"/>
    <property type="match status" value="1"/>
</dbReference>
<evidence type="ECO:0000256" key="3">
    <source>
        <dbReference type="ARBA" id="ARBA00006484"/>
    </source>
</evidence>
<keyword evidence="12" id="KW-1185">Reference proteome</keyword>
<keyword evidence="9" id="KW-0456">Lyase</keyword>
<dbReference type="PRINTS" id="PR00081">
    <property type="entry name" value="GDHRDH"/>
</dbReference>
<dbReference type="SUPFAM" id="SSF54637">
    <property type="entry name" value="Thioesterase/thiol ester dehydrase-isomerase"/>
    <property type="match status" value="2"/>
</dbReference>
<evidence type="ECO:0000256" key="4">
    <source>
        <dbReference type="ARBA" id="ARBA00022832"/>
    </source>
</evidence>
<dbReference type="InterPro" id="IPR057326">
    <property type="entry name" value="KR_dom"/>
</dbReference>
<dbReference type="Proteomes" id="UP000573603">
    <property type="component" value="Unassembled WGS sequence"/>
</dbReference>
<accession>A0A8H4YMK5</accession>
<dbReference type="Pfam" id="PF01575">
    <property type="entry name" value="MaoC_dehydratas"/>
    <property type="match status" value="1"/>
</dbReference>